<dbReference type="EMBL" id="LN681225">
    <property type="protein sequence ID" value="CEK09944.1"/>
    <property type="molecule type" value="Genomic_DNA"/>
</dbReference>
<organism evidence="2 3">
    <name type="scientific">Legionella hackeliae</name>
    <dbReference type="NCBI Taxonomy" id="449"/>
    <lineage>
        <taxon>Bacteria</taxon>
        <taxon>Pseudomonadati</taxon>
        <taxon>Pseudomonadota</taxon>
        <taxon>Gammaproteobacteria</taxon>
        <taxon>Legionellales</taxon>
        <taxon>Legionellaceae</taxon>
        <taxon>Legionella</taxon>
    </lineage>
</organism>
<dbReference type="AlphaFoldDB" id="A0A0A8UT38"/>
<dbReference type="KEGG" id="lha:LHA_0867"/>
<sequence>MQIKNNIFKFFPLHESNTILIQGDEQWGNCIYETINCNLEKIKKPFRDFLYRFINSIGYSLIICLSFLELRLIKVAAWPRKPPHAHQNE</sequence>
<dbReference type="HOGENOM" id="CLU_2450938_0_0_6"/>
<proteinExistence type="predicted"/>
<keyword evidence="1" id="KW-0812">Transmembrane</keyword>
<protein>
    <submittedName>
        <fullName evidence="2">Uncharacterized protein</fullName>
    </submittedName>
</protein>
<feature type="transmembrane region" description="Helical" evidence="1">
    <location>
        <begin position="49"/>
        <end position="68"/>
    </location>
</feature>
<evidence type="ECO:0000313" key="2">
    <source>
        <dbReference type="EMBL" id="CEK09944.1"/>
    </source>
</evidence>
<gene>
    <name evidence="2" type="ORF">LHA_0867</name>
</gene>
<reference evidence="3" key="1">
    <citation type="submission" date="2014-09" db="EMBL/GenBank/DDBJ databases">
        <authorList>
            <person name="Gomez-Valero L."/>
        </authorList>
    </citation>
    <scope>NUCLEOTIDE SEQUENCE [LARGE SCALE GENOMIC DNA]</scope>
    <source>
        <strain evidence="3">ATCC35250</strain>
    </source>
</reference>
<dbReference type="Proteomes" id="UP000032803">
    <property type="component" value="Chromosome I"/>
</dbReference>
<accession>A0A0A8UT38</accession>
<evidence type="ECO:0000256" key="1">
    <source>
        <dbReference type="SAM" id="Phobius"/>
    </source>
</evidence>
<evidence type="ECO:0000313" key="3">
    <source>
        <dbReference type="Proteomes" id="UP000032803"/>
    </source>
</evidence>
<keyword evidence="1" id="KW-0472">Membrane</keyword>
<keyword evidence="1" id="KW-1133">Transmembrane helix</keyword>
<keyword evidence="3" id="KW-1185">Reference proteome</keyword>
<name>A0A0A8UT38_LEGHA</name>